<evidence type="ECO:0000256" key="9">
    <source>
        <dbReference type="ARBA" id="ARBA00022989"/>
    </source>
</evidence>
<dbReference type="InterPro" id="IPR020894">
    <property type="entry name" value="Cadherin_CS"/>
</dbReference>
<dbReference type="CDD" id="cd11304">
    <property type="entry name" value="Cadherin_repeat"/>
    <property type="match status" value="3"/>
</dbReference>
<dbReference type="PRINTS" id="PR01818">
    <property type="entry name" value="DESMOCADHERN"/>
</dbReference>
<dbReference type="InterPro" id="IPR009122">
    <property type="entry name" value="Desmosomal_cadherin"/>
</dbReference>
<evidence type="ECO:0000313" key="16">
    <source>
        <dbReference type="Ensembl" id="ENSSANP00000018258.1"/>
    </source>
</evidence>
<evidence type="ECO:0000256" key="3">
    <source>
        <dbReference type="ARBA" id="ARBA00022692"/>
    </source>
</evidence>
<evidence type="ECO:0000256" key="14">
    <source>
        <dbReference type="RuleBase" id="RU004358"/>
    </source>
</evidence>
<dbReference type="GO" id="GO:0002009">
    <property type="term" value="P:morphogenesis of an epithelium"/>
    <property type="evidence" value="ECO:0007669"/>
    <property type="project" value="UniProtKB-ARBA"/>
</dbReference>
<dbReference type="InterPro" id="IPR015919">
    <property type="entry name" value="Cadherin-like_sf"/>
</dbReference>
<organism evidence="16 17">
    <name type="scientific">Sinocyclocheilus anshuiensis</name>
    <dbReference type="NCBI Taxonomy" id="1608454"/>
    <lineage>
        <taxon>Eukaryota</taxon>
        <taxon>Metazoa</taxon>
        <taxon>Chordata</taxon>
        <taxon>Craniata</taxon>
        <taxon>Vertebrata</taxon>
        <taxon>Euteleostomi</taxon>
        <taxon>Actinopterygii</taxon>
        <taxon>Neopterygii</taxon>
        <taxon>Teleostei</taxon>
        <taxon>Ostariophysi</taxon>
        <taxon>Cypriniformes</taxon>
        <taxon>Cyprinidae</taxon>
        <taxon>Cyprininae</taxon>
        <taxon>Sinocyclocheilus</taxon>
    </lineage>
</organism>
<evidence type="ECO:0000256" key="6">
    <source>
        <dbReference type="ARBA" id="ARBA00022837"/>
    </source>
</evidence>
<accession>A0A671LIV1</accession>
<dbReference type="Ensembl" id="ENSSANT00000019488.1">
    <property type="protein sequence ID" value="ENSSANP00000018258.1"/>
    <property type="gene ID" value="ENSSANG00000009591.1"/>
</dbReference>
<dbReference type="InterPro" id="IPR000233">
    <property type="entry name" value="Cadherin_Y-type_LIR"/>
</dbReference>
<keyword evidence="5" id="KW-0677">Repeat</keyword>
<keyword evidence="9" id="KW-1133">Transmembrane helix</keyword>
<sequence>EHFFINACINDDNSILNTSASEGQQKKIRQKREWIIPPHKLRENFDYTYREYIAKIRSDEETRTSIRYSLTGSGADQPPFNLFTVNRETGLVKIHGVLDREKTPIYYLRGVARFLNGSHAEKDIDLRIVVEDENDNAPVFNLTTGAVYEQSAIGTTITATDADQQGTLHTKIAYSIVKQHPENMFYINRDTGGIHVMHNTLDREKQETYTLIIKGTDLDGDLNGKTGTGTAVIKIHDVNDNIPTLEKNFYECRVEENTRNVEVVRIQAIDADLIYTENWLAVFTIVSGNEAGYFSDYLRHPCHNALLCVVTDRLAFSHFLNVAFQAQNSTILHKVITNYAAIDSDTLLIANNVRYAKGRDVDNWLIIDERTADIRLNKIPDYESKFLINGTYYSQIICITNDAPAKTATGTIAIQVKDLQLKFALVPLLLLFCLCGGAGVAGDFKTMPFDAREHLIAYNTEGQGEDKVFLNFLTVSFYLTDRISSSAGRYDQKFISRYFSKLYRVSESINATLFPVLLQKASHVAKQQDMGESLKIYDYEGQESYKGSFEDICGLLHEDNDFAFLDDLHIKFKTLAEICSGSTIKAEISTTVPVTSKPVLSTTHKDVNIQESVSHLQSQEKATSSAIIHTAGAQQTSSMSSTGVYVQDKVVVPNQTLLVQQPAMYYTSATPVYVMEAQPTLLVMPSPVLGLQENLLMEEKKGSGASQPPKGSLQTQGAMQMVDTEIMQSMEAQGVKRALHQSAQMVNTEIMQSTAVHEVRREVHPARRVMAGAARETEVYASLDMRFPQSL</sequence>
<keyword evidence="7 13" id="KW-0130">Cell adhesion</keyword>
<reference evidence="16" key="2">
    <citation type="submission" date="2025-09" db="UniProtKB">
        <authorList>
            <consortium name="Ensembl"/>
        </authorList>
    </citation>
    <scope>IDENTIFICATION</scope>
</reference>
<evidence type="ECO:0000256" key="8">
    <source>
        <dbReference type="ARBA" id="ARBA00022949"/>
    </source>
</evidence>
<dbReference type="PRINTS" id="PR00205">
    <property type="entry name" value="CADHERIN"/>
</dbReference>
<dbReference type="Gene3D" id="4.10.900.10">
    <property type="entry name" value="TCF3-CBD (Catenin binding domain)"/>
    <property type="match status" value="1"/>
</dbReference>
<evidence type="ECO:0000256" key="13">
    <source>
        <dbReference type="RuleBase" id="RU003318"/>
    </source>
</evidence>
<dbReference type="AlphaFoldDB" id="A0A671LIV1"/>
<proteinExistence type="predicted"/>
<keyword evidence="2" id="KW-1003">Cell membrane</keyword>
<dbReference type="Pfam" id="PF00028">
    <property type="entry name" value="Cadherin"/>
    <property type="match status" value="2"/>
</dbReference>
<evidence type="ECO:0000313" key="17">
    <source>
        <dbReference type="Proteomes" id="UP000472260"/>
    </source>
</evidence>
<feature type="domain" description="Cadherin" evidence="15">
    <location>
        <begin position="59"/>
        <end position="140"/>
    </location>
</feature>
<dbReference type="GO" id="GO:0007156">
    <property type="term" value="P:homophilic cell adhesion via plasma membrane adhesion molecules"/>
    <property type="evidence" value="ECO:0007669"/>
    <property type="project" value="InterPro"/>
</dbReference>
<name>A0A671LIV1_9TELE</name>
<dbReference type="PANTHER" id="PTHR24025:SF1">
    <property type="entry name" value="DESMOGLEIN-2"/>
    <property type="match status" value="1"/>
</dbReference>
<dbReference type="Gene3D" id="2.60.40.60">
    <property type="entry name" value="Cadherins"/>
    <property type="match status" value="4"/>
</dbReference>
<dbReference type="GO" id="GO:0005886">
    <property type="term" value="C:plasma membrane"/>
    <property type="evidence" value="ECO:0007669"/>
    <property type="project" value="UniProtKB-SubCell"/>
</dbReference>
<dbReference type="GO" id="GO:0045216">
    <property type="term" value="P:cell-cell junction organization"/>
    <property type="evidence" value="ECO:0007669"/>
    <property type="project" value="UniProtKB-ARBA"/>
</dbReference>
<dbReference type="InterPro" id="IPR002126">
    <property type="entry name" value="Cadherin-like_dom"/>
</dbReference>
<evidence type="ECO:0000256" key="12">
    <source>
        <dbReference type="PROSITE-ProRule" id="PRU00043"/>
    </source>
</evidence>
<evidence type="ECO:0000256" key="5">
    <source>
        <dbReference type="ARBA" id="ARBA00022737"/>
    </source>
</evidence>
<dbReference type="Proteomes" id="UP000472260">
    <property type="component" value="Unassembled WGS sequence"/>
</dbReference>
<comment type="function">
    <text evidence="14">A component of desmosome cell-cell junctions which are required for positive regulation of cellular adhesion. Involved in the interaction of plaque proteins and intermediate filaments mediating cell-cell adhesion.</text>
</comment>
<dbReference type="Pfam" id="PF01049">
    <property type="entry name" value="CADH_Y-type_LIR"/>
    <property type="match status" value="1"/>
</dbReference>
<dbReference type="SMART" id="SM00112">
    <property type="entry name" value="CA"/>
    <property type="match status" value="3"/>
</dbReference>
<keyword evidence="17" id="KW-1185">Reference proteome</keyword>
<evidence type="ECO:0000256" key="11">
    <source>
        <dbReference type="ARBA" id="ARBA00023180"/>
    </source>
</evidence>
<keyword evidence="4" id="KW-0479">Metal-binding</keyword>
<dbReference type="InterPro" id="IPR027397">
    <property type="entry name" value="Catenin-bd_sf"/>
</dbReference>
<dbReference type="GO" id="GO:0030057">
    <property type="term" value="C:desmosome"/>
    <property type="evidence" value="ECO:0007669"/>
    <property type="project" value="UniProtKB-SubCell"/>
</dbReference>
<evidence type="ECO:0000256" key="4">
    <source>
        <dbReference type="ARBA" id="ARBA00022723"/>
    </source>
</evidence>
<dbReference type="FunFam" id="2.60.40.60:FF:000011">
    <property type="entry name" value="Cadherin 1"/>
    <property type="match status" value="1"/>
</dbReference>
<protein>
    <recommendedName>
        <fullName evidence="15">Cadherin domain-containing protein</fullName>
    </recommendedName>
</protein>
<keyword evidence="10" id="KW-0472">Membrane</keyword>
<dbReference type="FunFam" id="2.60.40.60:FF:000068">
    <property type="entry name" value="Desmoglein 1"/>
    <property type="match status" value="1"/>
</dbReference>
<evidence type="ECO:0000259" key="15">
    <source>
        <dbReference type="PROSITE" id="PS50268"/>
    </source>
</evidence>
<feature type="domain" description="Cadherin" evidence="15">
    <location>
        <begin position="147"/>
        <end position="245"/>
    </location>
</feature>
<dbReference type="PROSITE" id="PS00232">
    <property type="entry name" value="CADHERIN_1"/>
    <property type="match status" value="1"/>
</dbReference>
<keyword evidence="6 12" id="KW-0106">Calcium</keyword>
<feature type="domain" description="Cadherin" evidence="15">
    <location>
        <begin position="246"/>
        <end position="429"/>
    </location>
</feature>
<evidence type="ECO:0000256" key="10">
    <source>
        <dbReference type="ARBA" id="ARBA00023136"/>
    </source>
</evidence>
<evidence type="ECO:0000256" key="7">
    <source>
        <dbReference type="ARBA" id="ARBA00022889"/>
    </source>
</evidence>
<comment type="subcellular location">
    <subcellularLocation>
        <location evidence="1">Cell junction</location>
        <location evidence="1">Desmosome</location>
    </subcellularLocation>
    <subcellularLocation>
        <location evidence="13">Cell membrane</location>
        <topology evidence="13">Single-pass type I membrane protein</topology>
    </subcellularLocation>
</comment>
<keyword evidence="8" id="KW-0965">Cell junction</keyword>
<keyword evidence="3 13" id="KW-0812">Transmembrane</keyword>
<evidence type="ECO:0000256" key="2">
    <source>
        <dbReference type="ARBA" id="ARBA00022475"/>
    </source>
</evidence>
<dbReference type="FunFam" id="2.60.40.60:FF:000074">
    <property type="entry name" value="Desmoglein 4"/>
    <property type="match status" value="1"/>
</dbReference>
<keyword evidence="11" id="KW-0325">Glycoprotein</keyword>
<dbReference type="SUPFAM" id="SSF49313">
    <property type="entry name" value="Cadherin-like"/>
    <property type="match status" value="3"/>
</dbReference>
<dbReference type="PROSITE" id="PS50268">
    <property type="entry name" value="CADHERIN_2"/>
    <property type="match status" value="3"/>
</dbReference>
<dbReference type="GO" id="GO:0005509">
    <property type="term" value="F:calcium ion binding"/>
    <property type="evidence" value="ECO:0007669"/>
    <property type="project" value="UniProtKB-UniRule"/>
</dbReference>
<dbReference type="InterPro" id="IPR050971">
    <property type="entry name" value="Cadherin-domain_protein"/>
</dbReference>
<dbReference type="PANTHER" id="PTHR24025">
    <property type="entry name" value="DESMOGLEIN FAMILY MEMBER"/>
    <property type="match status" value="1"/>
</dbReference>
<reference evidence="16" key="1">
    <citation type="submission" date="2025-08" db="UniProtKB">
        <authorList>
            <consortium name="Ensembl"/>
        </authorList>
    </citation>
    <scope>IDENTIFICATION</scope>
</reference>
<evidence type="ECO:0000256" key="1">
    <source>
        <dbReference type="ARBA" id="ARBA00004568"/>
    </source>
</evidence>